<keyword evidence="6" id="KW-0862">Zinc</keyword>
<dbReference type="GO" id="GO:0015074">
    <property type="term" value="P:DNA integration"/>
    <property type="evidence" value="ECO:0007669"/>
    <property type="project" value="InterPro"/>
</dbReference>
<dbReference type="InterPro" id="IPR001584">
    <property type="entry name" value="Integrase_cat-core"/>
</dbReference>
<dbReference type="GO" id="GO:0004519">
    <property type="term" value="F:endonuclease activity"/>
    <property type="evidence" value="ECO:0007669"/>
    <property type="project" value="UniProtKB-KW"/>
</dbReference>
<dbReference type="Proteomes" id="UP000538725">
    <property type="component" value="Unassembled WGS sequence"/>
</dbReference>
<keyword evidence="7" id="KW-0695">RNA-directed DNA polymerase</keyword>
<evidence type="ECO:0000256" key="1">
    <source>
        <dbReference type="ARBA" id="ARBA00022679"/>
    </source>
</evidence>
<protein>
    <submittedName>
        <fullName evidence="10">POK19 protein</fullName>
    </submittedName>
</protein>
<feature type="non-terminal residue" evidence="10">
    <location>
        <position position="101"/>
    </location>
</feature>
<evidence type="ECO:0000256" key="8">
    <source>
        <dbReference type="ARBA" id="ARBA00023268"/>
    </source>
</evidence>
<keyword evidence="1" id="KW-0808">Transferase</keyword>
<evidence type="ECO:0000256" key="6">
    <source>
        <dbReference type="ARBA" id="ARBA00022833"/>
    </source>
</evidence>
<dbReference type="InterPro" id="IPR036397">
    <property type="entry name" value="RNaseH_sf"/>
</dbReference>
<dbReference type="InterPro" id="IPR012337">
    <property type="entry name" value="RNaseH-like_sf"/>
</dbReference>
<dbReference type="GO" id="GO:0016787">
    <property type="term" value="F:hydrolase activity"/>
    <property type="evidence" value="ECO:0007669"/>
    <property type="project" value="UniProtKB-KW"/>
</dbReference>
<name>A0A7K7ZI39_9PASE</name>
<dbReference type="GO" id="GO:0003964">
    <property type="term" value="F:RNA-directed DNA polymerase activity"/>
    <property type="evidence" value="ECO:0007669"/>
    <property type="project" value="UniProtKB-KW"/>
</dbReference>
<evidence type="ECO:0000256" key="2">
    <source>
        <dbReference type="ARBA" id="ARBA00022695"/>
    </source>
</evidence>
<sequence>INHTTGIPHSPTGQAIVERAHHTLKTTLARQEGSIEQVATPQIRLAKALYTINFLNSSSNEPLPPVFRHFHNDKRGKLEIQPPVLVRDPDSLQIIGPFPLV</sequence>
<organism evidence="10 11">
    <name type="scientific">Melanocharis versteri</name>
    <name type="common">Fan-tailed berrypecker</name>
    <dbReference type="NCBI Taxonomy" id="254552"/>
    <lineage>
        <taxon>Eukaryota</taxon>
        <taxon>Metazoa</taxon>
        <taxon>Chordata</taxon>
        <taxon>Craniata</taxon>
        <taxon>Vertebrata</taxon>
        <taxon>Euteleostomi</taxon>
        <taxon>Archelosauria</taxon>
        <taxon>Archosauria</taxon>
        <taxon>Dinosauria</taxon>
        <taxon>Saurischia</taxon>
        <taxon>Theropoda</taxon>
        <taxon>Coelurosauria</taxon>
        <taxon>Aves</taxon>
        <taxon>Neognathae</taxon>
        <taxon>Neoaves</taxon>
        <taxon>Telluraves</taxon>
        <taxon>Australaves</taxon>
        <taxon>Passeriformes</taxon>
        <taxon>Passeroidea</taxon>
        <taxon>Melanocharitidae</taxon>
        <taxon>Melanocharis</taxon>
    </lineage>
</organism>
<keyword evidence="5" id="KW-0378">Hydrolase</keyword>
<feature type="non-terminal residue" evidence="10">
    <location>
        <position position="1"/>
    </location>
</feature>
<evidence type="ECO:0000256" key="4">
    <source>
        <dbReference type="ARBA" id="ARBA00022759"/>
    </source>
</evidence>
<evidence type="ECO:0000256" key="5">
    <source>
        <dbReference type="ARBA" id="ARBA00022801"/>
    </source>
</evidence>
<proteinExistence type="predicted"/>
<feature type="domain" description="Integrase catalytic" evidence="9">
    <location>
        <begin position="1"/>
        <end position="73"/>
    </location>
</feature>
<reference evidence="10 11" key="1">
    <citation type="submission" date="2019-09" db="EMBL/GenBank/DDBJ databases">
        <title>Bird 10,000 Genomes (B10K) Project - Family phase.</title>
        <authorList>
            <person name="Zhang G."/>
        </authorList>
    </citation>
    <scope>NUCLEOTIDE SEQUENCE [LARGE SCALE GENOMIC DNA]</scope>
    <source>
        <strain evidence="10">B10K-DU-029-37</strain>
        <tissue evidence="10">Liver</tissue>
    </source>
</reference>
<evidence type="ECO:0000256" key="3">
    <source>
        <dbReference type="ARBA" id="ARBA00022722"/>
    </source>
</evidence>
<dbReference type="GO" id="GO:0035613">
    <property type="term" value="F:RNA stem-loop binding"/>
    <property type="evidence" value="ECO:0007669"/>
    <property type="project" value="TreeGrafter"/>
</dbReference>
<keyword evidence="8" id="KW-0511">Multifunctional enzyme</keyword>
<gene>
    <name evidence="10" type="primary">Ervk19_0</name>
    <name evidence="10" type="ORF">MELVER_R15898</name>
</gene>
<evidence type="ECO:0000259" key="9">
    <source>
        <dbReference type="PROSITE" id="PS50994"/>
    </source>
</evidence>
<dbReference type="PROSITE" id="PS50994">
    <property type="entry name" value="INTEGRASE"/>
    <property type="match status" value="1"/>
</dbReference>
<accession>A0A7K7ZI39</accession>
<comment type="caution">
    <text evidence="10">The sequence shown here is derived from an EMBL/GenBank/DDBJ whole genome shotgun (WGS) entry which is preliminary data.</text>
</comment>
<dbReference type="AlphaFoldDB" id="A0A7K7ZI39"/>
<dbReference type="EMBL" id="VZTG01003344">
    <property type="protein sequence ID" value="NXA89249.1"/>
    <property type="molecule type" value="Genomic_DNA"/>
</dbReference>
<evidence type="ECO:0000256" key="7">
    <source>
        <dbReference type="ARBA" id="ARBA00022918"/>
    </source>
</evidence>
<keyword evidence="4" id="KW-0255">Endonuclease</keyword>
<dbReference type="PANTHER" id="PTHR41694">
    <property type="entry name" value="ENDOGENOUS RETROVIRUS GROUP K MEMBER POL PROTEIN"/>
    <property type="match status" value="1"/>
</dbReference>
<keyword evidence="3" id="KW-0540">Nuclease</keyword>
<keyword evidence="2" id="KW-0548">Nucleotidyltransferase</keyword>
<dbReference type="PANTHER" id="PTHR41694:SF4">
    <property type="entry name" value="ENDOGENOUS RETROVIRUS GROUP K MEMBER 10 POL PROTEIN-RELATED"/>
    <property type="match status" value="1"/>
</dbReference>
<evidence type="ECO:0000313" key="10">
    <source>
        <dbReference type="EMBL" id="NXA89249.1"/>
    </source>
</evidence>
<dbReference type="Gene3D" id="3.30.420.10">
    <property type="entry name" value="Ribonuclease H-like superfamily/Ribonuclease H"/>
    <property type="match status" value="1"/>
</dbReference>
<dbReference type="SUPFAM" id="SSF53098">
    <property type="entry name" value="Ribonuclease H-like"/>
    <property type="match status" value="1"/>
</dbReference>
<keyword evidence="11" id="KW-1185">Reference proteome</keyword>
<evidence type="ECO:0000313" key="11">
    <source>
        <dbReference type="Proteomes" id="UP000538725"/>
    </source>
</evidence>